<dbReference type="KEGG" id="tac:Ta1238"/>
<dbReference type="SUPFAM" id="SSF89028">
    <property type="entry name" value="Cobalamin adenosyltransferase-like"/>
    <property type="match status" value="1"/>
</dbReference>
<dbReference type="eggNOG" id="arCOG05359">
    <property type="taxonomic scope" value="Archaea"/>
</dbReference>
<dbReference type="RefSeq" id="WP_010901645.1">
    <property type="nucleotide sequence ID" value="NC_002578.1"/>
</dbReference>
<evidence type="ECO:0000313" key="2">
    <source>
        <dbReference type="Proteomes" id="UP000001024"/>
    </source>
</evidence>
<organism evidence="1 2">
    <name type="scientific">Thermoplasma acidophilum (strain ATCC 25905 / DSM 1728 / JCM 9062 / NBRC 15155 / AMRC-C165)</name>
    <dbReference type="NCBI Taxonomy" id="273075"/>
    <lineage>
        <taxon>Archaea</taxon>
        <taxon>Methanobacteriati</taxon>
        <taxon>Thermoplasmatota</taxon>
        <taxon>Thermoplasmata</taxon>
        <taxon>Thermoplasmatales</taxon>
        <taxon>Thermoplasmataceae</taxon>
        <taxon>Thermoplasma</taxon>
    </lineage>
</organism>
<dbReference type="AlphaFoldDB" id="Q9HIT9"/>
<evidence type="ECO:0008006" key="4">
    <source>
        <dbReference type="Google" id="ProtNLM"/>
    </source>
</evidence>
<dbReference type="SMR" id="Q9HIT9"/>
<gene>
    <name evidence="1" type="ordered locus">Ta1238</name>
</gene>
<reference evidence="3" key="2">
    <citation type="journal article" date="2004" name="J. Struct. Funct. Genomics">
        <title>Crystal structure of the hypothetical protein TA1238 from Thermoplasma acidophilum: a new type of helical super-bundle.</title>
        <authorList>
            <person name="Sanishvili R."/>
            <person name="Pennycooke M."/>
            <person name="Gu J."/>
            <person name="Xu X."/>
            <person name="Joachimiak A."/>
            <person name="Edwards A.M."/>
            <person name="Christendat D."/>
        </authorList>
    </citation>
    <scope>X-RAY CRYSTALLOGRAPHY (2.00 ANGSTROMS)</scope>
</reference>
<dbReference type="EMBL" id="AL445067">
    <property type="protein sequence ID" value="CAC12362.1"/>
    <property type="molecule type" value="Genomic_DNA"/>
</dbReference>
<dbReference type="Proteomes" id="UP000001024">
    <property type="component" value="Chromosome"/>
</dbReference>
<dbReference type="Pfam" id="PF09155">
    <property type="entry name" value="DUF1940"/>
    <property type="match status" value="1"/>
</dbReference>
<dbReference type="DNASU" id="1456730"/>
<dbReference type="InParanoid" id="Q9HIT9"/>
<protein>
    <recommendedName>
        <fullName evidence="4">DUF1940 domain-containing protein</fullName>
    </recommendedName>
</protein>
<sequence>MDIKRYCPVTDSELPADHVYFKFRSEIEAAEAYLGLAISEGIKVRETREILDIIDTVYNSLSDPESKLNDFQEKRLNFTEEDWYDIKEKANNGNRWSLYMFLARSAVDSAVYWSYRMKETEEFKEIVKEEMISKLLKAGYVILRESLGEVRL</sequence>
<evidence type="ECO:0007829" key="3">
    <source>
        <dbReference type="PDB" id="1NIG"/>
    </source>
</evidence>
<dbReference type="HOGENOM" id="CLU_142656_0_0_2"/>
<dbReference type="PaxDb" id="273075-Ta1238"/>
<name>Q9HIT9_THEAC</name>
<dbReference type="EnsemblBacteria" id="CAC12362">
    <property type="protein sequence ID" value="CAC12362"/>
    <property type="gene ID" value="CAC12362"/>
</dbReference>
<dbReference type="EvolutionaryTrace" id="Q9HIT9"/>
<dbReference type="PDB" id="1NIG">
    <property type="method" value="X-ray"/>
    <property type="resolution" value="2.00 A"/>
    <property type="chains" value="A=1-152"/>
</dbReference>
<dbReference type="InterPro" id="IPR015238">
    <property type="entry name" value="DUF1940"/>
</dbReference>
<evidence type="ECO:0000313" key="1">
    <source>
        <dbReference type="EMBL" id="CAC12362.1"/>
    </source>
</evidence>
<keyword evidence="3" id="KW-0002">3D-structure</keyword>
<accession>Q9HIT9</accession>
<reference evidence="1 2" key="1">
    <citation type="journal article" date="2000" name="Nature">
        <title>The genome sequence of the thermoacidophilic scavenger Thermoplasma acidophilum.</title>
        <authorList>
            <person name="Ruepp A."/>
            <person name="Graml W."/>
            <person name="Santos-Martinez M.L."/>
            <person name="Koretke K.K."/>
            <person name="Volker C."/>
            <person name="Mewes H.W."/>
            <person name="Frishman D."/>
            <person name="Stocker S."/>
            <person name="Lupas A.N."/>
            <person name="Baumeister W."/>
        </authorList>
    </citation>
    <scope>NUCLEOTIDE SEQUENCE [LARGE SCALE GENOMIC DNA]</scope>
    <source>
        <strain evidence="2">ATCC 25905 / DSM 1728 / JCM 9062 / NBRC 15155 / AMRC-C165</strain>
    </source>
</reference>
<keyword evidence="2" id="KW-1185">Reference proteome</keyword>
<dbReference type="OrthoDB" id="56433at2157"/>
<dbReference type="PDBsum" id="1NIG"/>
<proteinExistence type="evidence at protein level"/>
<dbReference type="InterPro" id="IPR036451">
    <property type="entry name" value="CblAdoTrfase-like_sf"/>
</dbReference>
<dbReference type="Gene3D" id="1.20.1200.10">
    <property type="entry name" value="Cobalamin adenosyltransferase-like"/>
    <property type="match status" value="1"/>
</dbReference>